<dbReference type="GO" id="GO:0000976">
    <property type="term" value="F:transcription cis-regulatory region binding"/>
    <property type="evidence" value="ECO:0007669"/>
    <property type="project" value="TreeGrafter"/>
</dbReference>
<dbReference type="GO" id="GO:0003700">
    <property type="term" value="F:DNA-binding transcription factor activity"/>
    <property type="evidence" value="ECO:0007669"/>
    <property type="project" value="TreeGrafter"/>
</dbReference>
<dbReference type="PRINTS" id="PR00455">
    <property type="entry name" value="HTHTETR"/>
</dbReference>
<dbReference type="InterPro" id="IPR009057">
    <property type="entry name" value="Homeodomain-like_sf"/>
</dbReference>
<dbReference type="PANTHER" id="PTHR30055">
    <property type="entry name" value="HTH-TYPE TRANSCRIPTIONAL REGULATOR RUTR"/>
    <property type="match status" value="1"/>
</dbReference>
<evidence type="ECO:0000259" key="3">
    <source>
        <dbReference type="PROSITE" id="PS50977"/>
    </source>
</evidence>
<feature type="DNA-binding region" description="H-T-H motif" evidence="2">
    <location>
        <begin position="38"/>
        <end position="57"/>
    </location>
</feature>
<reference evidence="4 5" key="2">
    <citation type="submission" date="2016-12" db="EMBL/GenBank/DDBJ databases">
        <title>Draft Genome Sequence of Cystobacter ferrugineus Strain Cbfe23.</title>
        <authorList>
            <person name="Akbar S."/>
            <person name="Dowd S.E."/>
            <person name="Stevens D.C."/>
        </authorList>
    </citation>
    <scope>NUCLEOTIDE SEQUENCE [LARGE SCALE GENOMIC DNA]</scope>
    <source>
        <strain evidence="4 5">Cbfe23</strain>
    </source>
</reference>
<dbReference type="InterPro" id="IPR001647">
    <property type="entry name" value="HTH_TetR"/>
</dbReference>
<evidence type="ECO:0000313" key="4">
    <source>
        <dbReference type="EMBL" id="OJH34156.1"/>
    </source>
</evidence>
<dbReference type="AlphaFoldDB" id="A0A1L9AVY3"/>
<organism evidence="4 5">
    <name type="scientific">Cystobacter ferrugineus</name>
    <dbReference type="NCBI Taxonomy" id="83449"/>
    <lineage>
        <taxon>Bacteria</taxon>
        <taxon>Pseudomonadati</taxon>
        <taxon>Myxococcota</taxon>
        <taxon>Myxococcia</taxon>
        <taxon>Myxococcales</taxon>
        <taxon>Cystobacterineae</taxon>
        <taxon>Archangiaceae</taxon>
        <taxon>Cystobacter</taxon>
    </lineage>
</organism>
<evidence type="ECO:0000256" key="2">
    <source>
        <dbReference type="PROSITE-ProRule" id="PRU00335"/>
    </source>
</evidence>
<dbReference type="RefSeq" id="WP_071904838.1">
    <property type="nucleotide sequence ID" value="NZ_MPIN01000022.1"/>
</dbReference>
<dbReference type="EMBL" id="MPIN01000022">
    <property type="protein sequence ID" value="OJH34156.1"/>
    <property type="molecule type" value="Genomic_DNA"/>
</dbReference>
<dbReference type="Gene3D" id="1.10.357.10">
    <property type="entry name" value="Tetracycline Repressor, domain 2"/>
    <property type="match status" value="1"/>
</dbReference>
<dbReference type="InterPro" id="IPR041483">
    <property type="entry name" value="TetR_C_34"/>
</dbReference>
<keyword evidence="5" id="KW-1185">Reference proteome</keyword>
<dbReference type="SUPFAM" id="SSF46689">
    <property type="entry name" value="Homeodomain-like"/>
    <property type="match status" value="1"/>
</dbReference>
<dbReference type="STRING" id="83449.BON30_45185"/>
<evidence type="ECO:0000313" key="5">
    <source>
        <dbReference type="Proteomes" id="UP000182229"/>
    </source>
</evidence>
<dbReference type="PANTHER" id="PTHR30055:SF178">
    <property type="entry name" value="POSSIBLE TRANSCRIPTIONAL REGULATORY PROTEIN"/>
    <property type="match status" value="1"/>
</dbReference>
<accession>A0A1L9AVY3</accession>
<evidence type="ECO:0000256" key="1">
    <source>
        <dbReference type="ARBA" id="ARBA00023125"/>
    </source>
</evidence>
<dbReference type="CDD" id="cd00093">
    <property type="entry name" value="HTH_XRE"/>
    <property type="match status" value="1"/>
</dbReference>
<name>A0A1L9AVY3_9BACT</name>
<feature type="domain" description="HTH tetR-type" evidence="3">
    <location>
        <begin position="15"/>
        <end position="75"/>
    </location>
</feature>
<dbReference type="Pfam" id="PF17929">
    <property type="entry name" value="TetR_C_34"/>
    <property type="match status" value="1"/>
</dbReference>
<proteinExistence type="predicted"/>
<dbReference type="Pfam" id="PF00440">
    <property type="entry name" value="TetR_N"/>
    <property type="match status" value="1"/>
</dbReference>
<dbReference type="OrthoDB" id="8479950at2"/>
<dbReference type="InterPro" id="IPR001387">
    <property type="entry name" value="Cro/C1-type_HTH"/>
</dbReference>
<protein>
    <recommendedName>
        <fullName evidence="3">HTH tetR-type domain-containing protein</fullName>
    </recommendedName>
</protein>
<sequence length="216" mass="24375">MRRRFVRARKPEEKEVRRQAILKAAREMLGEVETSELSLNELARRSGVSKPNIYRYFESREEVLLQVWIEEVREFGEQLRRSLATIEVGDSRAVASAIVAGFGTRPILCELTSICASVLERNLSADAIVNVKQTLATLIMNIAGLLRERLPALDLEDCAWVANVAAVYVAGIWPAVHPPAHVAEVLKRPEFAAMQPDFEKDFTRYLNVLFAGLQKR</sequence>
<comment type="caution">
    <text evidence="4">The sequence shown here is derived from an EMBL/GenBank/DDBJ whole genome shotgun (WGS) entry which is preliminary data.</text>
</comment>
<gene>
    <name evidence="4" type="ORF">BON30_45185</name>
</gene>
<keyword evidence="1 2" id="KW-0238">DNA-binding</keyword>
<dbReference type="InterPro" id="IPR050109">
    <property type="entry name" value="HTH-type_TetR-like_transc_reg"/>
</dbReference>
<dbReference type="Proteomes" id="UP000182229">
    <property type="component" value="Unassembled WGS sequence"/>
</dbReference>
<reference evidence="5" key="1">
    <citation type="submission" date="2016-11" db="EMBL/GenBank/DDBJ databases">
        <authorList>
            <person name="Shukria A."/>
            <person name="Stevens D.C."/>
        </authorList>
    </citation>
    <scope>NUCLEOTIDE SEQUENCE [LARGE SCALE GENOMIC DNA]</scope>
    <source>
        <strain evidence="5">Cbfe23</strain>
    </source>
</reference>
<dbReference type="PROSITE" id="PS50977">
    <property type="entry name" value="HTH_TETR_2"/>
    <property type="match status" value="1"/>
</dbReference>